<dbReference type="NCBIfam" id="TIGR00003">
    <property type="entry name" value="copper ion binding protein"/>
    <property type="match status" value="2"/>
</dbReference>
<dbReference type="GO" id="GO:0043682">
    <property type="term" value="F:P-type divalent copper transporter activity"/>
    <property type="evidence" value="ECO:0007669"/>
    <property type="project" value="TreeGrafter"/>
</dbReference>
<gene>
    <name evidence="22" type="ORF">ENT82_04230</name>
    <name evidence="21" type="ORF">ENU43_07985</name>
</gene>
<dbReference type="SUPFAM" id="SSF56784">
    <property type="entry name" value="HAD-like"/>
    <property type="match status" value="1"/>
</dbReference>
<sequence>MAERRRVVLQIGGMHCASCAQSVESMLKSLDGVHSVSVNFAASRASVEYDPTRVSLADMERAINDIGYRVLKDQIVLSVRGMHCASCVQTVENALKEVEGVVDVSVNLMTARAVVNALPGTSKQALIKAVKSVGYDAGEEVSAETAAEREKQERRREIRGQMINLAIAAPIAAMAVLGEFSKHLVPYIPFPEFLGSQLFLFILTSIAVFGPARQFFIRSARSLMHGAADMNLLYAVGIGSAYIFSSVHAFYPLAPGLPTWFKEVALLVAFIVLGRLMETVARGRTSEAVRRLMELKPLTARVIRDGEEKEIPADEVQIGDTVLVRPGEKIPVDGVVIEGYSSVDQSMITGESIPVEKKVGDEVIGATVNKTGFLKVRATKVGKDTALAQIVRLVEEAQQTKLPIQRLADWVAGHFITASLIISMLAFAFWFFAGYQLYFVPRGGEMWAGFWRIVAPDTTAGIFALIIATSILVIACPCAVGIATPAAVMVGTGKAAENGILIRDGAALEICHKLDVIIFDKTGTLTRGKPSVTDLVLQKPVIKMFANPRPIEDERDLLLIAAIAETRSEHPLAQAIVEHAKMLGLEIPEPEDFEAIPGHGVRATYGGKTILVGNRKLMERYGVDFAELEESIRVLEDEGKTVMIVAYDGAPLGLVAVADTLKENSAEAVKALRDMGVEVAMLTGDNERTARAIARQLGITRVLAEVLPGEKAEEVKKLQQEGKRVGFVGDGINDAPALTQADVGIALGSGTDIAMEAGKIVLVKDDLLDVVNAIHLSRKTMQKIKQNLLWAFGYNAAAIPIAAGALYPATGFIVSPELAALLMALSSVSVTLNSLTLTRVKPKIG</sequence>
<dbReference type="NCBIfam" id="TIGR01494">
    <property type="entry name" value="ATPase_P-type"/>
    <property type="match status" value="2"/>
</dbReference>
<dbReference type="CDD" id="cd02094">
    <property type="entry name" value="P-type_ATPase_Cu-like"/>
    <property type="match status" value="1"/>
</dbReference>
<feature type="transmembrane region" description="Helical" evidence="19">
    <location>
        <begin position="162"/>
        <end position="181"/>
    </location>
</feature>
<dbReference type="PROSITE" id="PS01047">
    <property type="entry name" value="HMA_1"/>
    <property type="match status" value="2"/>
</dbReference>
<dbReference type="InterPro" id="IPR023299">
    <property type="entry name" value="ATPase_P-typ_cyto_dom_N"/>
</dbReference>
<feature type="transmembrane region" description="Helical" evidence="19">
    <location>
        <begin position="232"/>
        <end position="254"/>
    </location>
</feature>
<feature type="transmembrane region" description="Helical" evidence="19">
    <location>
        <begin position="193"/>
        <end position="212"/>
    </location>
</feature>
<evidence type="ECO:0000256" key="19">
    <source>
        <dbReference type="SAM" id="Phobius"/>
    </source>
</evidence>
<organism evidence="22">
    <name type="scientific">Caldiarchaeum subterraneum</name>
    <dbReference type="NCBI Taxonomy" id="311458"/>
    <lineage>
        <taxon>Archaea</taxon>
        <taxon>Nitrososphaerota</taxon>
        <taxon>Candidatus Caldarchaeales</taxon>
        <taxon>Candidatus Caldarchaeaceae</taxon>
        <taxon>Candidatus Caldarchaeum</taxon>
    </lineage>
</organism>
<dbReference type="Gene3D" id="2.70.150.10">
    <property type="entry name" value="Calcium-transporting ATPase, cytoplasmic transduction domain A"/>
    <property type="match status" value="1"/>
</dbReference>
<dbReference type="FunFam" id="3.30.70.100:FF:000001">
    <property type="entry name" value="ATPase copper transporting beta"/>
    <property type="match status" value="1"/>
</dbReference>
<dbReference type="GO" id="GO:0055070">
    <property type="term" value="P:copper ion homeostasis"/>
    <property type="evidence" value="ECO:0007669"/>
    <property type="project" value="TreeGrafter"/>
</dbReference>
<evidence type="ECO:0000256" key="10">
    <source>
        <dbReference type="ARBA" id="ARBA00022741"/>
    </source>
</evidence>
<dbReference type="InterPro" id="IPR006122">
    <property type="entry name" value="HMA_Cu_ion-bd"/>
</dbReference>
<dbReference type="Pfam" id="PF00122">
    <property type="entry name" value="E1-E2_ATPase"/>
    <property type="match status" value="1"/>
</dbReference>
<evidence type="ECO:0000256" key="8">
    <source>
        <dbReference type="ARBA" id="ARBA00022723"/>
    </source>
</evidence>
<protein>
    <recommendedName>
        <fullName evidence="3">P-type Cu(+) transporter</fullName>
        <ecNumber evidence="3">7.2.2.8</ecNumber>
    </recommendedName>
</protein>
<evidence type="ECO:0000313" key="22">
    <source>
        <dbReference type="EMBL" id="HGN90320.1"/>
    </source>
</evidence>
<keyword evidence="9" id="KW-0677">Repeat</keyword>
<dbReference type="SFLD" id="SFLDS00003">
    <property type="entry name" value="Haloacid_Dehalogenase"/>
    <property type="match status" value="1"/>
</dbReference>
<keyword evidence="12" id="KW-0067">ATP-binding</keyword>
<evidence type="ECO:0000256" key="14">
    <source>
        <dbReference type="ARBA" id="ARBA00022967"/>
    </source>
</evidence>
<dbReference type="InterPro" id="IPR044492">
    <property type="entry name" value="P_typ_ATPase_HD_dom"/>
</dbReference>
<dbReference type="InterPro" id="IPR017969">
    <property type="entry name" value="Heavy-metal-associated_CS"/>
</dbReference>
<keyword evidence="14" id="KW-1278">Translocase</keyword>
<dbReference type="EMBL" id="DTCM01000095">
    <property type="protein sequence ID" value="HGL41583.1"/>
    <property type="molecule type" value="Genomic_DNA"/>
</dbReference>
<accession>A0A7C4E168</accession>
<dbReference type="InterPro" id="IPR008250">
    <property type="entry name" value="ATPase_P-typ_transduc_dom_A_sf"/>
</dbReference>
<feature type="domain" description="HMA" evidence="20">
    <location>
        <begin position="73"/>
        <end position="138"/>
    </location>
</feature>
<feature type="transmembrane region" description="Helical" evidence="19">
    <location>
        <begin position="460"/>
        <end position="484"/>
    </location>
</feature>
<comment type="caution">
    <text evidence="22">The sequence shown here is derived from an EMBL/GenBank/DDBJ whole genome shotgun (WGS) entry which is preliminary data.</text>
</comment>
<dbReference type="FunFam" id="3.30.70.100:FF:000005">
    <property type="entry name" value="Copper-exporting P-type ATPase A"/>
    <property type="match status" value="1"/>
</dbReference>
<evidence type="ECO:0000256" key="15">
    <source>
        <dbReference type="ARBA" id="ARBA00022989"/>
    </source>
</evidence>
<dbReference type="GO" id="GO:0140581">
    <property type="term" value="F:P-type monovalent copper transporter activity"/>
    <property type="evidence" value="ECO:0007669"/>
    <property type="project" value="UniProtKB-EC"/>
</dbReference>
<dbReference type="EMBL" id="DTAD01000040">
    <property type="protein sequence ID" value="HGN90320.1"/>
    <property type="molecule type" value="Genomic_DNA"/>
</dbReference>
<keyword evidence="17" id="KW-0406">Ion transport</keyword>
<evidence type="ECO:0000256" key="13">
    <source>
        <dbReference type="ARBA" id="ARBA00022842"/>
    </source>
</evidence>
<dbReference type="Gene3D" id="3.30.70.100">
    <property type="match status" value="2"/>
</dbReference>
<dbReference type="InterPro" id="IPR018303">
    <property type="entry name" value="ATPase_P-typ_P_site"/>
</dbReference>
<evidence type="ECO:0000256" key="1">
    <source>
        <dbReference type="ARBA" id="ARBA00004651"/>
    </source>
</evidence>
<dbReference type="Gene3D" id="3.40.1110.10">
    <property type="entry name" value="Calcium-transporting ATPase, cytoplasmic domain N"/>
    <property type="match status" value="2"/>
</dbReference>
<dbReference type="PANTHER" id="PTHR43520">
    <property type="entry name" value="ATP7, ISOFORM B"/>
    <property type="match status" value="1"/>
</dbReference>
<feature type="transmembrane region" description="Helical" evidence="19">
    <location>
        <begin position="260"/>
        <end position="277"/>
    </location>
</feature>
<dbReference type="PROSITE" id="PS50846">
    <property type="entry name" value="HMA_2"/>
    <property type="match status" value="2"/>
</dbReference>
<dbReference type="GO" id="GO:0005886">
    <property type="term" value="C:plasma membrane"/>
    <property type="evidence" value="ECO:0007669"/>
    <property type="project" value="UniProtKB-SubCell"/>
</dbReference>
<evidence type="ECO:0000256" key="4">
    <source>
        <dbReference type="ARBA" id="ARBA00022448"/>
    </source>
</evidence>
<feature type="domain" description="HMA" evidence="20">
    <location>
        <begin position="5"/>
        <end position="71"/>
    </location>
</feature>
<dbReference type="GO" id="GO:0005507">
    <property type="term" value="F:copper ion binding"/>
    <property type="evidence" value="ECO:0007669"/>
    <property type="project" value="InterPro"/>
</dbReference>
<evidence type="ECO:0000256" key="16">
    <source>
        <dbReference type="ARBA" id="ARBA00023008"/>
    </source>
</evidence>
<dbReference type="InterPro" id="IPR027256">
    <property type="entry name" value="P-typ_ATPase_IB"/>
</dbReference>
<dbReference type="InterPro" id="IPR036163">
    <property type="entry name" value="HMA_dom_sf"/>
</dbReference>
<evidence type="ECO:0000256" key="2">
    <source>
        <dbReference type="ARBA" id="ARBA00006024"/>
    </source>
</evidence>
<dbReference type="InterPro" id="IPR059000">
    <property type="entry name" value="ATPase_P-type_domA"/>
</dbReference>
<dbReference type="SUPFAM" id="SSF55008">
    <property type="entry name" value="HMA, heavy metal-associated domain"/>
    <property type="match status" value="2"/>
</dbReference>
<keyword evidence="6" id="KW-0597">Phosphoprotein</keyword>
<dbReference type="Pfam" id="PF00403">
    <property type="entry name" value="HMA"/>
    <property type="match status" value="2"/>
</dbReference>
<dbReference type="PRINTS" id="PR00119">
    <property type="entry name" value="CATATPASE"/>
</dbReference>
<evidence type="ECO:0000256" key="12">
    <source>
        <dbReference type="ARBA" id="ARBA00022840"/>
    </source>
</evidence>
<evidence type="ECO:0000256" key="6">
    <source>
        <dbReference type="ARBA" id="ARBA00022553"/>
    </source>
</evidence>
<dbReference type="SFLD" id="SFLDG00002">
    <property type="entry name" value="C1.7:_P-type_atpase_like"/>
    <property type="match status" value="1"/>
</dbReference>
<comment type="similarity">
    <text evidence="2">Belongs to the cation transport ATPase (P-type) (TC 3.A.3) family. Type IB subfamily.</text>
</comment>
<name>A0A7C4E168_CALS0</name>
<dbReference type="InterPro" id="IPR023214">
    <property type="entry name" value="HAD_sf"/>
</dbReference>
<proteinExistence type="inferred from homology"/>
<comment type="subcellular location">
    <subcellularLocation>
        <location evidence="1">Cell membrane</location>
        <topology evidence="1">Multi-pass membrane protein</topology>
    </subcellularLocation>
</comment>
<dbReference type="FunFam" id="3.40.50.1000:FF:000144">
    <property type="entry name" value="copper-transporting ATPase 1 isoform X2"/>
    <property type="match status" value="1"/>
</dbReference>
<dbReference type="GO" id="GO:0005524">
    <property type="term" value="F:ATP binding"/>
    <property type="evidence" value="ECO:0007669"/>
    <property type="project" value="UniProtKB-KW"/>
</dbReference>
<dbReference type="InterPro" id="IPR006121">
    <property type="entry name" value="HMA_dom"/>
</dbReference>
<keyword evidence="15 19" id="KW-1133">Transmembrane helix</keyword>
<evidence type="ECO:0000256" key="5">
    <source>
        <dbReference type="ARBA" id="ARBA00022475"/>
    </source>
</evidence>
<evidence type="ECO:0000256" key="11">
    <source>
        <dbReference type="ARBA" id="ARBA00022796"/>
    </source>
</evidence>
<dbReference type="InterPro" id="IPR023298">
    <property type="entry name" value="ATPase_P-typ_TM_dom_sf"/>
</dbReference>
<dbReference type="PROSITE" id="PS00154">
    <property type="entry name" value="ATPASE_E1_E2"/>
    <property type="match status" value="1"/>
</dbReference>
<dbReference type="InterPro" id="IPR036412">
    <property type="entry name" value="HAD-like_sf"/>
</dbReference>
<keyword evidence="16" id="KW-0186">Copper</keyword>
<evidence type="ECO:0000259" key="20">
    <source>
        <dbReference type="PROSITE" id="PS50846"/>
    </source>
</evidence>
<keyword evidence="5" id="KW-1003">Cell membrane</keyword>
<keyword evidence="18 19" id="KW-0472">Membrane</keyword>
<keyword evidence="4" id="KW-0813">Transport</keyword>
<evidence type="ECO:0000256" key="3">
    <source>
        <dbReference type="ARBA" id="ARBA00012517"/>
    </source>
</evidence>
<dbReference type="InterPro" id="IPR001757">
    <property type="entry name" value="P_typ_ATPase"/>
</dbReference>
<keyword evidence="8" id="KW-0479">Metal-binding</keyword>
<evidence type="ECO:0000256" key="17">
    <source>
        <dbReference type="ARBA" id="ARBA00023065"/>
    </source>
</evidence>
<evidence type="ECO:0000256" key="7">
    <source>
        <dbReference type="ARBA" id="ARBA00022692"/>
    </source>
</evidence>
<dbReference type="SFLD" id="SFLDF00027">
    <property type="entry name" value="p-type_atpase"/>
    <property type="match status" value="1"/>
</dbReference>
<evidence type="ECO:0000313" key="21">
    <source>
        <dbReference type="EMBL" id="HGL41583.1"/>
    </source>
</evidence>
<feature type="transmembrane region" description="Helical" evidence="19">
    <location>
        <begin position="415"/>
        <end position="440"/>
    </location>
</feature>
<dbReference type="CDD" id="cd00371">
    <property type="entry name" value="HMA"/>
    <property type="match status" value="2"/>
</dbReference>
<dbReference type="SUPFAM" id="SSF81665">
    <property type="entry name" value="Calcium ATPase, transmembrane domain M"/>
    <property type="match status" value="1"/>
</dbReference>
<feature type="transmembrane region" description="Helical" evidence="19">
    <location>
        <begin position="788"/>
        <end position="807"/>
    </location>
</feature>
<dbReference type="Gene3D" id="3.40.50.1000">
    <property type="entry name" value="HAD superfamily/HAD-like"/>
    <property type="match status" value="1"/>
</dbReference>
<dbReference type="Pfam" id="PF00702">
    <property type="entry name" value="Hydrolase"/>
    <property type="match status" value="1"/>
</dbReference>
<dbReference type="PANTHER" id="PTHR43520:SF8">
    <property type="entry name" value="P-TYPE CU(+) TRANSPORTER"/>
    <property type="match status" value="1"/>
</dbReference>
<dbReference type="EC" id="7.2.2.8" evidence="3"/>
<dbReference type="AlphaFoldDB" id="A0A7C4E168"/>
<evidence type="ECO:0000256" key="18">
    <source>
        <dbReference type="ARBA" id="ARBA00023136"/>
    </source>
</evidence>
<dbReference type="NCBIfam" id="TIGR01525">
    <property type="entry name" value="ATPase-IB_hvy"/>
    <property type="match status" value="1"/>
</dbReference>
<dbReference type="PRINTS" id="PR00942">
    <property type="entry name" value="CUATPASEI"/>
</dbReference>
<dbReference type="GO" id="GO:0016887">
    <property type="term" value="F:ATP hydrolysis activity"/>
    <property type="evidence" value="ECO:0007669"/>
    <property type="project" value="InterPro"/>
</dbReference>
<dbReference type="FunFam" id="2.70.150.10:FF:000002">
    <property type="entry name" value="Copper-transporting ATPase 1, putative"/>
    <property type="match status" value="1"/>
</dbReference>
<dbReference type="SUPFAM" id="SSF81653">
    <property type="entry name" value="Calcium ATPase, transduction domain A"/>
    <property type="match status" value="1"/>
</dbReference>
<feature type="transmembrane region" description="Helical" evidence="19">
    <location>
        <begin position="819"/>
        <end position="838"/>
    </location>
</feature>
<dbReference type="PROSITE" id="PS01229">
    <property type="entry name" value="COF_2"/>
    <property type="match status" value="1"/>
</dbReference>
<evidence type="ECO:0000256" key="9">
    <source>
        <dbReference type="ARBA" id="ARBA00022737"/>
    </source>
</evidence>
<keyword evidence="13" id="KW-0460">Magnesium</keyword>
<keyword evidence="11" id="KW-0187">Copper transport</keyword>
<keyword evidence="7 19" id="KW-0812">Transmembrane</keyword>
<keyword evidence="10" id="KW-0547">Nucleotide-binding</keyword>
<reference evidence="22" key="1">
    <citation type="journal article" date="2020" name="mSystems">
        <title>Genome- and Community-Level Interaction Insights into Carbon Utilization and Element Cycling Functions of Hydrothermarchaeota in Hydrothermal Sediment.</title>
        <authorList>
            <person name="Zhou Z."/>
            <person name="Liu Y."/>
            <person name="Xu W."/>
            <person name="Pan J."/>
            <person name="Luo Z.H."/>
            <person name="Li M."/>
        </authorList>
    </citation>
    <scope>NUCLEOTIDE SEQUENCE [LARGE SCALE GENOMIC DNA]</scope>
    <source>
        <strain evidence="22">SpSt-613</strain>
        <strain evidence="21">SpSt-669</strain>
    </source>
</reference>